<dbReference type="Proteomes" id="UP001371218">
    <property type="component" value="Unassembled WGS sequence"/>
</dbReference>
<protein>
    <submittedName>
        <fullName evidence="1">Type VI secretion system-associated protein TagF</fullName>
    </submittedName>
</protein>
<name>A0ABU9BVZ5_9BURK</name>
<reference evidence="1 2" key="1">
    <citation type="submission" date="2024-04" db="EMBL/GenBank/DDBJ databases">
        <title>Novel species of the genus Ideonella isolated from streams.</title>
        <authorList>
            <person name="Lu H."/>
        </authorList>
    </citation>
    <scope>NUCLEOTIDE SEQUENCE [LARGE SCALE GENOMIC DNA]</scope>
    <source>
        <strain evidence="1 2">DXS29W</strain>
    </source>
</reference>
<dbReference type="NCBIfam" id="TIGR03373">
    <property type="entry name" value="VI_minor_4"/>
    <property type="match status" value="1"/>
</dbReference>
<proteinExistence type="predicted"/>
<dbReference type="InterPro" id="IPR038225">
    <property type="entry name" value="TagF_sf"/>
</dbReference>
<evidence type="ECO:0000313" key="2">
    <source>
        <dbReference type="Proteomes" id="UP001371218"/>
    </source>
</evidence>
<dbReference type="EMBL" id="JBBUTG010000013">
    <property type="protein sequence ID" value="MEK8033047.1"/>
    <property type="molecule type" value="Genomic_DNA"/>
</dbReference>
<keyword evidence="2" id="KW-1185">Reference proteome</keyword>
<dbReference type="Gene3D" id="3.40.1730.10">
    <property type="entry name" value="pa0076 domain"/>
    <property type="match status" value="1"/>
</dbReference>
<dbReference type="Pfam" id="PF09867">
    <property type="entry name" value="TagF_N"/>
    <property type="match status" value="1"/>
</dbReference>
<gene>
    <name evidence="1" type="primary">tagF</name>
    <name evidence="1" type="ORF">AACH06_19665</name>
</gene>
<evidence type="ECO:0000313" key="1">
    <source>
        <dbReference type="EMBL" id="MEK8033047.1"/>
    </source>
</evidence>
<dbReference type="RefSeq" id="WP_341427468.1">
    <property type="nucleotide sequence ID" value="NZ_JBBUTG010000013.1"/>
</dbReference>
<comment type="caution">
    <text evidence="1">The sequence shown here is derived from an EMBL/GenBank/DDBJ whole genome shotgun (WGS) entry which is preliminary data.</text>
</comment>
<sequence>MSRTSSVRPAYFGKLASRGDFIRSSHNGALLQMLDTWLTQGLELLSTDPQWKHFYDQTAATHFAFLSARSHQALAGHLVPSIDASGRRFPFVTTGAFEVEQPLAFMKHAPMALARLWARLESLAKQAHQAQDATAVLASAAQQQSSIEVAPEAYAASFRDFVELQTMGSLEALLKSMHPEVDLRRVLLGLGMLLQPVPASGKSQLDKGLRLPLPRDPLYAPMVGGLWLHLICPFLSRGDFELVIFVPGADVAASGEAPWLSIGFAGGAASTVQALFDPQKSQQAFITLSSPEWAEAQSHDDHAMKKLSSYLQQPQLSMAQALSTFGECFLGT</sequence>
<organism evidence="1 2">
    <name type="scientific">Ideonella lacteola</name>
    <dbReference type="NCBI Taxonomy" id="2984193"/>
    <lineage>
        <taxon>Bacteria</taxon>
        <taxon>Pseudomonadati</taxon>
        <taxon>Pseudomonadota</taxon>
        <taxon>Betaproteobacteria</taxon>
        <taxon>Burkholderiales</taxon>
        <taxon>Sphaerotilaceae</taxon>
        <taxon>Ideonella</taxon>
    </lineage>
</organism>
<accession>A0ABU9BVZ5</accession>
<dbReference type="InterPro" id="IPR017748">
    <property type="entry name" value="TagF"/>
</dbReference>